<keyword evidence="8" id="KW-1185">Reference proteome</keyword>
<keyword evidence="1" id="KW-0378">Hydrolase</keyword>
<evidence type="ECO:0000259" key="4">
    <source>
        <dbReference type="PROSITE" id="PS50966"/>
    </source>
</evidence>
<reference evidence="7" key="2">
    <citation type="submission" date="2020-09" db="EMBL/GenBank/DDBJ databases">
        <authorList>
            <person name="Sun Q."/>
            <person name="Sedlacek I."/>
        </authorList>
    </citation>
    <scope>NUCLEOTIDE SEQUENCE</scope>
    <source>
        <strain evidence="7">CCM 8433</strain>
    </source>
</reference>
<keyword evidence="7" id="KW-0547">Nucleotide-binding</keyword>
<evidence type="ECO:0000313" key="8">
    <source>
        <dbReference type="Proteomes" id="UP000622610"/>
    </source>
</evidence>
<feature type="domain" description="Helicase C-terminal" evidence="6">
    <location>
        <begin position="889"/>
        <end position="1046"/>
    </location>
</feature>
<evidence type="ECO:0000256" key="1">
    <source>
        <dbReference type="ARBA" id="ARBA00022801"/>
    </source>
</evidence>
<dbReference type="InterPro" id="IPR013663">
    <property type="entry name" value="Helicase_SWF/SNF/SWI_bac"/>
</dbReference>
<dbReference type="FunFam" id="3.40.50.300:FF:000533">
    <property type="entry name" value="Helicase, Snf2 family"/>
    <property type="match status" value="1"/>
</dbReference>
<keyword evidence="2" id="KW-0863">Zinc-finger</keyword>
<keyword evidence="3" id="KW-0175">Coiled coil</keyword>
<dbReference type="CDD" id="cd18793">
    <property type="entry name" value="SF2_C_SNF"/>
    <property type="match status" value="1"/>
</dbReference>
<feature type="coiled-coil region" evidence="3">
    <location>
        <begin position="1013"/>
        <end position="1048"/>
    </location>
</feature>
<dbReference type="SMART" id="SM00487">
    <property type="entry name" value="DEXDc"/>
    <property type="match status" value="1"/>
</dbReference>
<dbReference type="PROSITE" id="PS50966">
    <property type="entry name" value="ZF_SWIM"/>
    <property type="match status" value="1"/>
</dbReference>
<dbReference type="InterPro" id="IPR014001">
    <property type="entry name" value="Helicase_ATP-bd"/>
</dbReference>
<keyword evidence="2" id="KW-0862">Zinc</keyword>
<dbReference type="AlphaFoldDB" id="A0A917JIL5"/>
<dbReference type="SUPFAM" id="SSF52540">
    <property type="entry name" value="P-loop containing nucleoside triphosphate hydrolases"/>
    <property type="match status" value="2"/>
</dbReference>
<evidence type="ECO:0000256" key="3">
    <source>
        <dbReference type="SAM" id="Coils"/>
    </source>
</evidence>
<protein>
    <submittedName>
        <fullName evidence="7">Snf2 family helicase</fullName>
    </submittedName>
</protein>
<accession>A0A917JIL5</accession>
<dbReference type="Gene3D" id="3.40.50.300">
    <property type="entry name" value="P-loop containing nucleotide triphosphate hydrolases"/>
    <property type="match status" value="1"/>
</dbReference>
<keyword evidence="7" id="KW-0347">Helicase</keyword>
<feature type="domain" description="SWIM-type" evidence="4">
    <location>
        <begin position="44"/>
        <end position="80"/>
    </location>
</feature>
<dbReference type="GO" id="GO:0008270">
    <property type="term" value="F:zinc ion binding"/>
    <property type="evidence" value="ECO:0007669"/>
    <property type="project" value="UniProtKB-KW"/>
</dbReference>
<dbReference type="InterPro" id="IPR038718">
    <property type="entry name" value="SNF2-like_sf"/>
</dbReference>
<dbReference type="PROSITE" id="PS51194">
    <property type="entry name" value="HELICASE_CTER"/>
    <property type="match status" value="1"/>
</dbReference>
<dbReference type="Pfam" id="PF04434">
    <property type="entry name" value="SWIM"/>
    <property type="match status" value="1"/>
</dbReference>
<keyword evidence="7" id="KW-0067">ATP-binding</keyword>
<dbReference type="Proteomes" id="UP000622610">
    <property type="component" value="Unassembled WGS sequence"/>
</dbReference>
<dbReference type="EMBL" id="BMDT01000010">
    <property type="protein sequence ID" value="GGI66341.1"/>
    <property type="molecule type" value="Genomic_DNA"/>
</dbReference>
<dbReference type="Pfam" id="PF00176">
    <property type="entry name" value="SNF2-rel_dom"/>
    <property type="match status" value="1"/>
</dbReference>
<name>A0A917JIL5_9ENTE</name>
<evidence type="ECO:0000259" key="6">
    <source>
        <dbReference type="PROSITE" id="PS51194"/>
    </source>
</evidence>
<dbReference type="PROSITE" id="PS51192">
    <property type="entry name" value="HELICASE_ATP_BIND_1"/>
    <property type="match status" value="1"/>
</dbReference>
<dbReference type="InterPro" id="IPR001650">
    <property type="entry name" value="Helicase_C-like"/>
</dbReference>
<proteinExistence type="predicted"/>
<organism evidence="7 8">
    <name type="scientific">Enterococcus alcedinis</name>
    <dbReference type="NCBI Taxonomy" id="1274384"/>
    <lineage>
        <taxon>Bacteria</taxon>
        <taxon>Bacillati</taxon>
        <taxon>Bacillota</taxon>
        <taxon>Bacilli</taxon>
        <taxon>Lactobacillales</taxon>
        <taxon>Enterococcaceae</taxon>
        <taxon>Enterococcus</taxon>
    </lineage>
</organism>
<evidence type="ECO:0000259" key="5">
    <source>
        <dbReference type="PROSITE" id="PS51192"/>
    </source>
</evidence>
<dbReference type="InterPro" id="IPR007527">
    <property type="entry name" value="Znf_SWIM"/>
</dbReference>
<keyword evidence="2" id="KW-0479">Metal-binding</keyword>
<dbReference type="RefSeq" id="WP_188368172.1">
    <property type="nucleotide sequence ID" value="NZ_BMDT01000010.1"/>
</dbReference>
<evidence type="ECO:0000313" key="7">
    <source>
        <dbReference type="EMBL" id="GGI66341.1"/>
    </source>
</evidence>
<sequence length="1059" mass="122740">MKWSIPERVIERGRDYLNQDRVLSVVADEDNQVWRAEVLGSELYRVDLDATAKEEDYCQCPYWEEHHFCKHTVAVELYLRKKGLTRQIKAEKTTTPISFSNSEMFSKGFYRLQEEKNNQPLIQRLEISCQIDSLATNPYRKELDVLGISLKLGLQGERKYVIKNIYRFLQVYQDEKMYSGIKQGTFHLHPDAFSEAENDVLRHLLNNAQTQQLLGHTGVQVNGVLDKKYLLLPVSEGQELLEKMQKIPFVFVSGDKKYSKLPFSDQPLPLAFTLKPHDETSYELTQVHDFDHVYQAYRWGIFKGEIYQMTAEEMEICLTTMQLMKRLDEPKIIYPKKELSLLFRQVFPFLRQVGQVDIDPEVYDAVSEAALEVILYLRRKQGKIDVRVDYKYDDIVFSSHTAFENNPEDAPEVLRDYQAESRVVQMLEQFQFKQDTQPGWQKEIPKGVQLFQFFNHEVPTLRQLGKVHVGKKLKEMYLDGEDFRPVIEVGQEDSWLNVSFDISGISENEVQEVLRSLLRQEAFYTLADGKVLSLMDEQFQETSRILQQLRQELKEGTTKFEIPLHRGLQLQAHLGEKAHFSQSFDQLTKHLVEPGTFEATLPKNLQADLREYQVLGFRWLKMLSHYSFGGILADEMGLGKTLQTIAFLLSEKETKTKIPTLIVTPASLTYNWQQEIKRFAPDLSSVVVHGTKEERQAILAGEKDIYITSYTSLRQDVETYQTKKFTYLILDEAQMVKNSYTKTAQALQSLVIPVRFALSGTPIENNLDELWGLFQLIMPGFFPTRQKYRELTAEEIARMVKPFVLRRDKKSVLKDLPEKIERNYYSGLTAEQKTVYLAYLQQMREEVSGMDSDTFRKNRISILAGLTRLRQICCDPRLFLDDYEGTSGKLEQVKMLVKTAIENNRRVLLFSQFTGMLSILEEVFAEMDISTFYLRGSTPPKERVDMVNAYNAGEKEVFLISLKAGGTGLNLTGADTVILYDLWWNPAVEEQAAGRAHRMGQKKVVEVWRMIAEGTIEERMDALQQEKRELFQKVIQGNETQLQQLTEEDIRLILSMGEE</sequence>
<evidence type="ECO:0000256" key="2">
    <source>
        <dbReference type="PROSITE-ProRule" id="PRU00325"/>
    </source>
</evidence>
<reference evidence="7" key="1">
    <citation type="journal article" date="2014" name="Int. J. Syst. Evol. Microbiol.">
        <title>Complete genome sequence of Corynebacterium casei LMG S-19264T (=DSM 44701T), isolated from a smear-ripened cheese.</title>
        <authorList>
            <consortium name="US DOE Joint Genome Institute (JGI-PGF)"/>
            <person name="Walter F."/>
            <person name="Albersmeier A."/>
            <person name="Kalinowski J."/>
            <person name="Ruckert C."/>
        </authorList>
    </citation>
    <scope>NUCLEOTIDE SEQUENCE</scope>
    <source>
        <strain evidence="7">CCM 8433</strain>
    </source>
</reference>
<dbReference type="SMART" id="SM00490">
    <property type="entry name" value="HELICc"/>
    <property type="match status" value="1"/>
</dbReference>
<dbReference type="InterPro" id="IPR049730">
    <property type="entry name" value="SNF2/RAD54-like_C"/>
</dbReference>
<dbReference type="GO" id="GO:0004386">
    <property type="term" value="F:helicase activity"/>
    <property type="evidence" value="ECO:0007669"/>
    <property type="project" value="UniProtKB-KW"/>
</dbReference>
<dbReference type="InterPro" id="IPR000330">
    <property type="entry name" value="SNF2_N"/>
</dbReference>
<dbReference type="PANTHER" id="PTHR10799">
    <property type="entry name" value="SNF2/RAD54 HELICASE FAMILY"/>
    <property type="match status" value="1"/>
</dbReference>
<dbReference type="InterPro" id="IPR027417">
    <property type="entry name" value="P-loop_NTPase"/>
</dbReference>
<dbReference type="GO" id="GO:0005524">
    <property type="term" value="F:ATP binding"/>
    <property type="evidence" value="ECO:0007669"/>
    <property type="project" value="InterPro"/>
</dbReference>
<dbReference type="Gene3D" id="3.40.50.10810">
    <property type="entry name" value="Tandem AAA-ATPase domain"/>
    <property type="match status" value="1"/>
</dbReference>
<comment type="caution">
    <text evidence="7">The sequence shown here is derived from an EMBL/GenBank/DDBJ whole genome shotgun (WGS) entry which is preliminary data.</text>
</comment>
<dbReference type="GO" id="GO:0016787">
    <property type="term" value="F:hydrolase activity"/>
    <property type="evidence" value="ECO:0007669"/>
    <property type="project" value="UniProtKB-KW"/>
</dbReference>
<gene>
    <name evidence="7" type="ORF">GCM10011482_19950</name>
</gene>
<dbReference type="Pfam" id="PF00271">
    <property type="entry name" value="Helicase_C"/>
    <property type="match status" value="1"/>
</dbReference>
<feature type="domain" description="Helicase ATP-binding" evidence="5">
    <location>
        <begin position="621"/>
        <end position="780"/>
    </location>
</feature>
<dbReference type="Pfam" id="PF08455">
    <property type="entry name" value="SNF2_assoc"/>
    <property type="match status" value="1"/>
</dbReference>